<comment type="caution">
    <text evidence="4">The sequence shown here is derived from an EMBL/GenBank/DDBJ whole genome shotgun (WGS) entry which is preliminary data.</text>
</comment>
<proteinExistence type="predicted"/>
<dbReference type="InterPro" id="IPR036322">
    <property type="entry name" value="WD40_repeat_dom_sf"/>
</dbReference>
<keyword evidence="2" id="KW-0472">Membrane</keyword>
<protein>
    <submittedName>
        <fullName evidence="4">Uncharacterized protein</fullName>
    </submittedName>
</protein>
<feature type="transmembrane region" description="Helical" evidence="2">
    <location>
        <begin position="496"/>
        <end position="516"/>
    </location>
</feature>
<feature type="compositionally biased region" description="Polar residues" evidence="1">
    <location>
        <begin position="629"/>
        <end position="639"/>
    </location>
</feature>
<accession>A0AAN7M0V1</accession>
<dbReference type="AlphaFoldDB" id="A0AAN7M0V1"/>
<name>A0AAN7M0V1_TRANT</name>
<evidence type="ECO:0000256" key="3">
    <source>
        <dbReference type="SAM" id="SignalP"/>
    </source>
</evidence>
<dbReference type="SUPFAM" id="SSF50978">
    <property type="entry name" value="WD40 repeat-like"/>
    <property type="match status" value="1"/>
</dbReference>
<dbReference type="PANTHER" id="PTHR35464:SF1">
    <property type="entry name" value="OS06G0115200 PROTEIN"/>
    <property type="match status" value="1"/>
</dbReference>
<evidence type="ECO:0000313" key="4">
    <source>
        <dbReference type="EMBL" id="KAK4795957.1"/>
    </source>
</evidence>
<dbReference type="InterPro" id="IPR045288">
    <property type="entry name" value="At1g75140-like"/>
</dbReference>
<gene>
    <name evidence="4" type="ORF">SAY86_028283</name>
</gene>
<keyword evidence="5" id="KW-1185">Reference proteome</keyword>
<dbReference type="EMBL" id="JAXQNO010000006">
    <property type="protein sequence ID" value="KAK4795957.1"/>
    <property type="molecule type" value="Genomic_DNA"/>
</dbReference>
<sequence length="639" mass="71640">MEGHRRGKSFLIFFLLVSISAPVFRILVSCDPVPVGDERNRLPLDGPESESADADLRQQVLLQTLEELVRNLTEVVSRLESRISESPRSDVRLRGTGDDRPMDSMNLDVADLVREETEENRVKGKSDGERRGISVTKYSLFWSEKFHFASAVKLDFDATCINVLPYRDYEGLSKYVAVGDERGRVYVFLRNGDALVEFNTMMDSPITAMVSYMSVYKNESFVVTGHQNGATSVHKVWEGSNEEWSPLYMESISTFGSTEDATMITILEVHYVGRTRYILSTDVSGRIRVFKENGAIHGSLKPGSKPLAFVKQRLMFLTETGAGSLDLRSMKMRESECEGLNHSLARNYVFDATERTKAYGFTSEGELIHVSLLGDIVNFKCRVRYKRKVDMAEPLDIQAIKGYLLIANQEKVFVYNVSTQHYVRVGIPRLLFSAGLDEIRSPFLSYQATDLDAGKRNPIPLIATDREKIVAFSLGSRFVGIYRSNLPLYKGESNTMLWTSPVLFFILFLFLAWHFIAKKKEALTSWGPDDPFSSTSPTTGAPLVPSSGERSMLDSSSRSGDWSNGLRQPRRYGSPTRYPSGATSAFRPSAADHSSRPPADPNFRPTSELKYRGPSLESGGFPKRRESMFVNSQAVDDSS</sequence>
<feature type="signal peptide" evidence="3">
    <location>
        <begin position="1"/>
        <end position="25"/>
    </location>
</feature>
<feature type="compositionally biased region" description="Polar residues" evidence="1">
    <location>
        <begin position="553"/>
        <end position="566"/>
    </location>
</feature>
<reference evidence="4 5" key="1">
    <citation type="journal article" date="2023" name="Hortic Res">
        <title>Pangenome of water caltrop reveals structural variations and asymmetric subgenome divergence after allopolyploidization.</title>
        <authorList>
            <person name="Zhang X."/>
            <person name="Chen Y."/>
            <person name="Wang L."/>
            <person name="Yuan Y."/>
            <person name="Fang M."/>
            <person name="Shi L."/>
            <person name="Lu R."/>
            <person name="Comes H.P."/>
            <person name="Ma Y."/>
            <person name="Chen Y."/>
            <person name="Huang G."/>
            <person name="Zhou Y."/>
            <person name="Zheng Z."/>
            <person name="Qiu Y."/>
        </authorList>
    </citation>
    <scope>NUCLEOTIDE SEQUENCE [LARGE SCALE GENOMIC DNA]</scope>
    <source>
        <strain evidence="4">F231</strain>
    </source>
</reference>
<dbReference type="Proteomes" id="UP001346149">
    <property type="component" value="Unassembled WGS sequence"/>
</dbReference>
<feature type="region of interest" description="Disordered" evidence="1">
    <location>
        <begin position="528"/>
        <end position="639"/>
    </location>
</feature>
<keyword evidence="2" id="KW-1133">Transmembrane helix</keyword>
<feature type="chain" id="PRO_5043002084" evidence="3">
    <location>
        <begin position="26"/>
        <end position="639"/>
    </location>
</feature>
<evidence type="ECO:0000256" key="2">
    <source>
        <dbReference type="SAM" id="Phobius"/>
    </source>
</evidence>
<dbReference type="PANTHER" id="PTHR35464">
    <property type="entry name" value="OS06G0115200 PROTEIN"/>
    <property type="match status" value="1"/>
</dbReference>
<keyword evidence="2" id="KW-0812">Transmembrane</keyword>
<organism evidence="4 5">
    <name type="scientific">Trapa natans</name>
    <name type="common">Water chestnut</name>
    <dbReference type="NCBI Taxonomy" id="22666"/>
    <lineage>
        <taxon>Eukaryota</taxon>
        <taxon>Viridiplantae</taxon>
        <taxon>Streptophyta</taxon>
        <taxon>Embryophyta</taxon>
        <taxon>Tracheophyta</taxon>
        <taxon>Spermatophyta</taxon>
        <taxon>Magnoliopsida</taxon>
        <taxon>eudicotyledons</taxon>
        <taxon>Gunneridae</taxon>
        <taxon>Pentapetalae</taxon>
        <taxon>rosids</taxon>
        <taxon>malvids</taxon>
        <taxon>Myrtales</taxon>
        <taxon>Lythraceae</taxon>
        <taxon>Trapa</taxon>
    </lineage>
</organism>
<evidence type="ECO:0000313" key="5">
    <source>
        <dbReference type="Proteomes" id="UP001346149"/>
    </source>
</evidence>
<keyword evidence="3" id="KW-0732">Signal</keyword>
<evidence type="ECO:0000256" key="1">
    <source>
        <dbReference type="SAM" id="MobiDB-lite"/>
    </source>
</evidence>